<sequence>MDDESFLQVYKSKVPRQLFARATNQPDGADMLDHLASANPVSVCVLMACKEDKQPTREGHD</sequence>
<dbReference type="AlphaFoldDB" id="A0A5K3FNN8"/>
<protein>
    <submittedName>
        <fullName evidence="1">Nitroreductase domain-containing protein</fullName>
    </submittedName>
</protein>
<accession>A0A5K3FNN8</accession>
<name>A0A5K3FNN8_MESCO</name>
<dbReference type="WBParaSite" id="MCU_010109-RA">
    <property type="protein sequence ID" value="MCU_010109-RA"/>
    <property type="gene ID" value="MCU_010109"/>
</dbReference>
<organism evidence="1">
    <name type="scientific">Mesocestoides corti</name>
    <name type="common">Flatworm</name>
    <dbReference type="NCBI Taxonomy" id="53468"/>
    <lineage>
        <taxon>Eukaryota</taxon>
        <taxon>Metazoa</taxon>
        <taxon>Spiralia</taxon>
        <taxon>Lophotrochozoa</taxon>
        <taxon>Platyhelminthes</taxon>
        <taxon>Cestoda</taxon>
        <taxon>Eucestoda</taxon>
        <taxon>Cyclophyllidea</taxon>
        <taxon>Mesocestoididae</taxon>
        <taxon>Mesocestoides</taxon>
    </lineage>
</organism>
<proteinExistence type="predicted"/>
<evidence type="ECO:0000313" key="1">
    <source>
        <dbReference type="WBParaSite" id="MCU_010109-RA"/>
    </source>
</evidence>
<reference evidence="1" key="1">
    <citation type="submission" date="2019-11" db="UniProtKB">
        <authorList>
            <consortium name="WormBaseParasite"/>
        </authorList>
    </citation>
    <scope>IDENTIFICATION</scope>
</reference>